<feature type="domain" description="NAD(P)-binding" evidence="2">
    <location>
        <begin position="151"/>
        <end position="331"/>
    </location>
</feature>
<protein>
    <recommendedName>
        <fullName evidence="2">NAD(P)-binding domain-containing protein</fullName>
    </recommendedName>
</protein>
<keyword evidence="1" id="KW-0732">Signal</keyword>
<dbReference type="Gene3D" id="3.40.50.720">
    <property type="entry name" value="NAD(P)-binding Rossmann-like Domain"/>
    <property type="match status" value="1"/>
</dbReference>
<dbReference type="EMBL" id="HBFX01044124">
    <property type="protein sequence ID" value="CAD8975519.1"/>
    <property type="molecule type" value="Transcribed_RNA"/>
</dbReference>
<evidence type="ECO:0000256" key="1">
    <source>
        <dbReference type="SAM" id="SignalP"/>
    </source>
</evidence>
<dbReference type="PANTHER" id="PTHR15020:SF50">
    <property type="entry name" value="UPF0659 PROTEIN YMR090W"/>
    <property type="match status" value="1"/>
</dbReference>
<sequence length="390" mass="40340">MVRGQTASHPVVGMLRLVWVLAALSSVSGFASSPGVSPLLRAGLHGAGFGTRCRIHRPHPAAGVGALRAEAGDKADGWRGPGNPNKEIKVFEPSLSDDIVADLQGKRFGAGKAFYGEAERLKNKDYEALKEEALAEALYRPERPDSVLVIGATGTFGQWITLKVMANGLNTRILARDFDKAETMFGRDGANLDIYFGDVTNPDQVDNACEDAQTVIFCAAGNLPFGPNSYSRIDTEGVTNMLEAVKRYPSIRRVVLLSSDGDFGVGALAERRKAEGLVRSACPVDYAIVRASGKTAKPGGLCGVAVTQGGGGGGKGGVTPGDVGDAIAALLLMDEVAAKADAAAAAGQSPPAVPRAAKKVTLTVANLPGTPPPKDSLGALVPVLAKLSAD</sequence>
<name>A0A7S1EKN3_HEMAN</name>
<feature type="signal peptide" evidence="1">
    <location>
        <begin position="1"/>
        <end position="29"/>
    </location>
</feature>
<proteinExistence type="predicted"/>
<dbReference type="AlphaFoldDB" id="A0A7S1EKN3"/>
<reference evidence="3" key="1">
    <citation type="submission" date="2021-01" db="EMBL/GenBank/DDBJ databases">
        <authorList>
            <person name="Corre E."/>
            <person name="Pelletier E."/>
            <person name="Niang G."/>
            <person name="Scheremetjew M."/>
            <person name="Finn R."/>
            <person name="Kale V."/>
            <person name="Holt S."/>
            <person name="Cochrane G."/>
            <person name="Meng A."/>
            <person name="Brown T."/>
            <person name="Cohen L."/>
        </authorList>
    </citation>
    <scope>NUCLEOTIDE SEQUENCE</scope>
    <source>
        <strain evidence="3">CCMP644</strain>
    </source>
</reference>
<evidence type="ECO:0000259" key="2">
    <source>
        <dbReference type="Pfam" id="PF13460"/>
    </source>
</evidence>
<dbReference type="PANTHER" id="PTHR15020">
    <property type="entry name" value="FLAVIN REDUCTASE-RELATED"/>
    <property type="match status" value="1"/>
</dbReference>
<evidence type="ECO:0000313" key="3">
    <source>
        <dbReference type="EMBL" id="CAD8975519.1"/>
    </source>
</evidence>
<organism evidence="3">
    <name type="scientific">Hemiselmis andersenii</name>
    <name type="common">Cryptophyte alga</name>
    <dbReference type="NCBI Taxonomy" id="464988"/>
    <lineage>
        <taxon>Eukaryota</taxon>
        <taxon>Cryptophyceae</taxon>
        <taxon>Cryptomonadales</taxon>
        <taxon>Hemiselmidaceae</taxon>
        <taxon>Hemiselmis</taxon>
    </lineage>
</organism>
<accession>A0A7S1EKN3</accession>
<dbReference type="InterPro" id="IPR036291">
    <property type="entry name" value="NAD(P)-bd_dom_sf"/>
</dbReference>
<feature type="chain" id="PRO_5030834927" description="NAD(P)-binding domain-containing protein" evidence="1">
    <location>
        <begin position="30"/>
        <end position="390"/>
    </location>
</feature>
<dbReference type="Pfam" id="PF13460">
    <property type="entry name" value="NAD_binding_10"/>
    <property type="match status" value="1"/>
</dbReference>
<gene>
    <name evidence="3" type="ORF">HAND00432_LOCUS26524</name>
</gene>
<dbReference type="SUPFAM" id="SSF51735">
    <property type="entry name" value="NAD(P)-binding Rossmann-fold domains"/>
    <property type="match status" value="1"/>
</dbReference>
<dbReference type="InterPro" id="IPR016040">
    <property type="entry name" value="NAD(P)-bd_dom"/>
</dbReference>